<sequence>MSLTYENENSTFSMQMDEFPNNFDFKAVIMDHDLDKMLSKNKKNPLLFNKGFAKKVQSFSPIQSENNIIDPLNMNKNEDETFQKMDFSQNQMPIDQINVNIENSEIPNINGQISNNQSYLLSDAIKRITDFHYNNDKYTEVKNRADEMDSIINISHREREPDSAMLKSSKHQKMLDHSPIQMRRQLTPKRYVKIAKNKANPSTSPMIMPKNTGGLRRMNKDKSPMSALERKKDKDNIDEKEINLFKKKKIKTIRQGKGDGTLKTKKAKQKDKPFPDLQSQGSLDSIKSGFGGVQGLLDIFHNNKGKDSARSEMDKYQLRKKTIKNEEKEKQKDGPLKGILLDPNRKKQMKKHFVVFVDLPEFKEGDEEAIINKNRKKYKKEREQINIHRLKKKLHKFVIKPNDPILSTIYPKYYLSDQIEKKKFVTEIEVCKIHIKFQKKNKPADNGEIFNSSINALKKTIQFSDRKNTLLYPVYRKNQVMTYDVSTYVKLIGQQTFKLYLSYRSYLIEMLSQLKEDFELILFSSKNSLKYVEKVAEALEKDNEKFFDHIICIDDMYYYKDIDFYILDLNVLLFQANLPNTINGNNVNVQSLQQSQSNLAQDKLYTQLNHTMNQAKNSEQTAASNQPQKPLIRNLKDVIVVANTCGMSEM</sequence>
<dbReference type="EMBL" id="CCKQ01019060">
    <property type="protein sequence ID" value="CDW91070.1"/>
    <property type="molecule type" value="Genomic_DNA"/>
</dbReference>
<keyword evidence="1" id="KW-0175">Coiled coil</keyword>
<dbReference type="InterPro" id="IPR023214">
    <property type="entry name" value="HAD_sf"/>
</dbReference>
<dbReference type="InterPro" id="IPR036412">
    <property type="entry name" value="HAD-like_sf"/>
</dbReference>
<evidence type="ECO:0000313" key="4">
    <source>
        <dbReference type="EMBL" id="CDW91070.1"/>
    </source>
</evidence>
<keyword evidence="5" id="KW-1185">Reference proteome</keyword>
<dbReference type="SUPFAM" id="SSF56784">
    <property type="entry name" value="HAD-like"/>
    <property type="match status" value="1"/>
</dbReference>
<accession>A0A078B976</accession>
<feature type="region of interest" description="Disordered" evidence="2">
    <location>
        <begin position="256"/>
        <end position="285"/>
    </location>
</feature>
<gene>
    <name evidence="4" type="primary">Contig19071.g20219</name>
    <name evidence="4" type="ORF">STYLEM_20220</name>
</gene>
<feature type="domain" description="FCP1 homology" evidence="3">
    <location>
        <begin position="468"/>
        <end position="583"/>
    </location>
</feature>
<dbReference type="Pfam" id="PF03031">
    <property type="entry name" value="NIF"/>
    <property type="match status" value="1"/>
</dbReference>
<dbReference type="InParanoid" id="A0A078B976"/>
<dbReference type="Proteomes" id="UP000039865">
    <property type="component" value="Unassembled WGS sequence"/>
</dbReference>
<dbReference type="Gene3D" id="3.40.50.1000">
    <property type="entry name" value="HAD superfamily/HAD-like"/>
    <property type="match status" value="1"/>
</dbReference>
<evidence type="ECO:0000313" key="5">
    <source>
        <dbReference type="Proteomes" id="UP000039865"/>
    </source>
</evidence>
<reference evidence="4 5" key="1">
    <citation type="submission" date="2014-06" db="EMBL/GenBank/DDBJ databases">
        <authorList>
            <person name="Swart Estienne"/>
        </authorList>
    </citation>
    <scope>NUCLEOTIDE SEQUENCE [LARGE SCALE GENOMIC DNA]</scope>
    <source>
        <strain evidence="4 5">130c</strain>
    </source>
</reference>
<proteinExistence type="predicted"/>
<feature type="compositionally biased region" description="Basic and acidic residues" evidence="2">
    <location>
        <begin position="218"/>
        <end position="233"/>
    </location>
</feature>
<dbReference type="OrthoDB" id="326756at2759"/>
<evidence type="ECO:0000256" key="2">
    <source>
        <dbReference type="SAM" id="MobiDB-lite"/>
    </source>
</evidence>
<protein>
    <submittedName>
        <fullName evidence="4">Nli interacting factor-like phosphatase family protein</fullName>
    </submittedName>
</protein>
<dbReference type="InterPro" id="IPR004274">
    <property type="entry name" value="FCP1_dom"/>
</dbReference>
<organism evidence="4 5">
    <name type="scientific">Stylonychia lemnae</name>
    <name type="common">Ciliate</name>
    <dbReference type="NCBI Taxonomy" id="5949"/>
    <lineage>
        <taxon>Eukaryota</taxon>
        <taxon>Sar</taxon>
        <taxon>Alveolata</taxon>
        <taxon>Ciliophora</taxon>
        <taxon>Intramacronucleata</taxon>
        <taxon>Spirotrichea</taxon>
        <taxon>Stichotrichia</taxon>
        <taxon>Sporadotrichida</taxon>
        <taxon>Oxytrichidae</taxon>
        <taxon>Stylonychinae</taxon>
        <taxon>Stylonychia</taxon>
    </lineage>
</organism>
<feature type="coiled-coil region" evidence="1">
    <location>
        <begin position="306"/>
        <end position="333"/>
    </location>
</feature>
<feature type="region of interest" description="Disordered" evidence="2">
    <location>
        <begin position="199"/>
        <end position="233"/>
    </location>
</feature>
<name>A0A078B976_STYLE</name>
<dbReference type="AlphaFoldDB" id="A0A078B976"/>
<evidence type="ECO:0000256" key="1">
    <source>
        <dbReference type="SAM" id="Coils"/>
    </source>
</evidence>
<evidence type="ECO:0000259" key="3">
    <source>
        <dbReference type="Pfam" id="PF03031"/>
    </source>
</evidence>